<dbReference type="InterPro" id="IPR001412">
    <property type="entry name" value="aa-tRNA-synth_I_CS"/>
</dbReference>
<dbReference type="InterPro" id="IPR020058">
    <property type="entry name" value="Glu/Gln-tRNA-synth_Ib_cat-dom"/>
</dbReference>
<feature type="non-terminal residue" evidence="11">
    <location>
        <position position="416"/>
    </location>
</feature>
<comment type="catalytic activity">
    <reaction evidence="8">
        <text>tRNA(Gln) + L-glutamine + ATP = L-glutaminyl-tRNA(Gln) + AMP + diphosphate</text>
        <dbReference type="Rhea" id="RHEA:20121"/>
        <dbReference type="Rhea" id="RHEA-COMP:9662"/>
        <dbReference type="Rhea" id="RHEA-COMP:9681"/>
        <dbReference type="ChEBI" id="CHEBI:30616"/>
        <dbReference type="ChEBI" id="CHEBI:33019"/>
        <dbReference type="ChEBI" id="CHEBI:58359"/>
        <dbReference type="ChEBI" id="CHEBI:78442"/>
        <dbReference type="ChEBI" id="CHEBI:78521"/>
        <dbReference type="ChEBI" id="CHEBI:456215"/>
        <dbReference type="EC" id="6.1.1.18"/>
    </reaction>
</comment>
<feature type="domain" description="Glutamyl/glutaminyl-tRNA synthetase class Ib catalytic" evidence="9">
    <location>
        <begin position="27"/>
        <end position="336"/>
    </location>
</feature>
<protein>
    <recommendedName>
        <fullName evidence="1">glutamine--tRNA ligase</fullName>
        <ecNumber evidence="1">6.1.1.18</ecNumber>
    </recommendedName>
</protein>
<dbReference type="Pfam" id="PF03950">
    <property type="entry name" value="tRNA-synt_1c_C"/>
    <property type="match status" value="1"/>
</dbReference>
<dbReference type="EC" id="6.1.1.18" evidence="1"/>
<evidence type="ECO:0000256" key="1">
    <source>
        <dbReference type="ARBA" id="ARBA00012836"/>
    </source>
</evidence>
<dbReference type="PROSITE" id="PS00178">
    <property type="entry name" value="AA_TRNA_LIGASE_I"/>
    <property type="match status" value="1"/>
</dbReference>
<dbReference type="GO" id="GO:0005524">
    <property type="term" value="F:ATP binding"/>
    <property type="evidence" value="ECO:0007669"/>
    <property type="project" value="UniProtKB-KW"/>
</dbReference>
<dbReference type="InterPro" id="IPR014729">
    <property type="entry name" value="Rossmann-like_a/b/a_fold"/>
</dbReference>
<evidence type="ECO:0000256" key="3">
    <source>
        <dbReference type="ARBA" id="ARBA00022598"/>
    </source>
</evidence>
<dbReference type="AlphaFoldDB" id="A0A382IH55"/>
<evidence type="ECO:0000256" key="5">
    <source>
        <dbReference type="ARBA" id="ARBA00022840"/>
    </source>
</evidence>
<dbReference type="FunFam" id="3.40.50.620:FF:000037">
    <property type="entry name" value="Glutamine--tRNA ligase cytoplasmic"/>
    <property type="match status" value="1"/>
</dbReference>
<evidence type="ECO:0000256" key="8">
    <source>
        <dbReference type="ARBA" id="ARBA00048270"/>
    </source>
</evidence>
<dbReference type="GO" id="GO:0006425">
    <property type="term" value="P:glutaminyl-tRNA aminoacylation"/>
    <property type="evidence" value="ECO:0007669"/>
    <property type="project" value="InterPro"/>
</dbReference>
<keyword evidence="2" id="KW-0963">Cytoplasm</keyword>
<dbReference type="PANTHER" id="PTHR43097">
    <property type="entry name" value="GLUTAMINE-TRNA LIGASE"/>
    <property type="match status" value="1"/>
</dbReference>
<evidence type="ECO:0000259" key="10">
    <source>
        <dbReference type="Pfam" id="PF03950"/>
    </source>
</evidence>
<reference evidence="11" key="1">
    <citation type="submission" date="2018-05" db="EMBL/GenBank/DDBJ databases">
        <authorList>
            <person name="Lanie J.A."/>
            <person name="Ng W.-L."/>
            <person name="Kazmierczak K.M."/>
            <person name="Andrzejewski T.M."/>
            <person name="Davidsen T.M."/>
            <person name="Wayne K.J."/>
            <person name="Tettelin H."/>
            <person name="Glass J.I."/>
            <person name="Rusch D."/>
            <person name="Podicherti R."/>
            <person name="Tsui H.-C.T."/>
            <person name="Winkler M.E."/>
        </authorList>
    </citation>
    <scope>NUCLEOTIDE SEQUENCE</scope>
</reference>
<evidence type="ECO:0000256" key="2">
    <source>
        <dbReference type="ARBA" id="ARBA00022490"/>
    </source>
</evidence>
<dbReference type="InterPro" id="IPR004514">
    <property type="entry name" value="Gln-tRNA-synth"/>
</dbReference>
<dbReference type="Gene3D" id="1.10.1160.10">
    <property type="entry name" value="Glutamyl-trna Synthetase, Domain 2"/>
    <property type="match status" value="1"/>
</dbReference>
<name>A0A382IH55_9ZZZZ</name>
<dbReference type="PRINTS" id="PR00987">
    <property type="entry name" value="TRNASYNTHGLU"/>
</dbReference>
<sequence length="416" mass="48996">MNSINKHKNFIQQIIDQDNLTGKFDNKVHTRFPPEPNGYLHIGHAKSICLNFSIADEYSGECNLRFDDTNPIAEEEEFVQSIQEDVKWLGYDWGNNLCFASDYFQEMFEYAIKLIETDKAYVCDLNFKEVKNNRGTLNESGKESPYRNRTIQDNLDLFKRMKNGEFQNGSKTLRAKIDMAHPNINMRDPVIYRILHASHHRTENEWCIYPMYDWAHGLEDSIEGITHSLCSLEFEDHRLIYDWFLEQLNVYHPQQIEFARLNLSYTVLSKRMLKILVNDNHVDGWDDPRMPTISGFRRRGYSPESIRLFMDEIGVAKRNNIMDIAKLESTLRDDLNKRSERRMGVINPLKVVITNYPDDQEELLNAINNPEDESAGIRQVPFSKEIFIEHDDFMEEPPKNFFRLGLGREVRLRYAY</sequence>
<dbReference type="InterPro" id="IPR000924">
    <property type="entry name" value="Glu/Gln-tRNA-synth"/>
</dbReference>
<dbReference type="InterPro" id="IPR011035">
    <property type="entry name" value="Ribosomal_bL25/Gln-tRNA_synth"/>
</dbReference>
<dbReference type="Gene3D" id="2.40.240.10">
    <property type="entry name" value="Ribosomal Protein L25, Chain P"/>
    <property type="match status" value="1"/>
</dbReference>
<gene>
    <name evidence="11" type="ORF">METZ01_LOCUS251411</name>
</gene>
<dbReference type="FunFam" id="1.10.1160.10:FF:000001">
    <property type="entry name" value="Glutamine--tRNA ligase"/>
    <property type="match status" value="1"/>
</dbReference>
<dbReference type="NCBIfam" id="TIGR00440">
    <property type="entry name" value="glnS"/>
    <property type="match status" value="1"/>
</dbReference>
<dbReference type="InterPro" id="IPR020061">
    <property type="entry name" value="Glu_tRNA_lig_a-bdl"/>
</dbReference>
<proteinExistence type="predicted"/>
<accession>A0A382IH55</accession>
<dbReference type="FunFam" id="3.90.800.10:FF:000001">
    <property type="entry name" value="Glutamine--tRNA ligase"/>
    <property type="match status" value="1"/>
</dbReference>
<dbReference type="InterPro" id="IPR020056">
    <property type="entry name" value="Rbsml_bL25/Gln-tRNA_synth_N"/>
</dbReference>
<dbReference type="Pfam" id="PF00749">
    <property type="entry name" value="tRNA-synt_1c"/>
    <property type="match status" value="1"/>
</dbReference>
<dbReference type="EMBL" id="UINC01067156">
    <property type="protein sequence ID" value="SVB98557.1"/>
    <property type="molecule type" value="Genomic_DNA"/>
</dbReference>
<keyword evidence="4" id="KW-0547">Nucleotide-binding</keyword>
<evidence type="ECO:0000313" key="11">
    <source>
        <dbReference type="EMBL" id="SVB98557.1"/>
    </source>
</evidence>
<keyword evidence="5" id="KW-0067">ATP-binding</keyword>
<dbReference type="InterPro" id="IPR050132">
    <property type="entry name" value="Gln/Glu-tRNA_Ligase"/>
</dbReference>
<dbReference type="Gene3D" id="3.90.800.10">
    <property type="entry name" value="Glutamyl-tRNA Synthetase, Domain 3"/>
    <property type="match status" value="1"/>
</dbReference>
<keyword evidence="6" id="KW-0648">Protein biosynthesis</keyword>
<feature type="domain" description="Glutamyl/glutaminyl-tRNA synthetase class Ib anti-codon binding" evidence="10">
    <location>
        <begin position="340"/>
        <end position="416"/>
    </location>
</feature>
<dbReference type="SUPFAM" id="SSF52374">
    <property type="entry name" value="Nucleotidylyl transferase"/>
    <property type="match status" value="1"/>
</dbReference>
<keyword evidence="7" id="KW-0030">Aminoacyl-tRNA synthetase</keyword>
<evidence type="ECO:0000259" key="9">
    <source>
        <dbReference type="Pfam" id="PF00749"/>
    </source>
</evidence>
<dbReference type="GO" id="GO:0004819">
    <property type="term" value="F:glutamine-tRNA ligase activity"/>
    <property type="evidence" value="ECO:0007669"/>
    <property type="project" value="UniProtKB-EC"/>
</dbReference>
<evidence type="ECO:0000256" key="6">
    <source>
        <dbReference type="ARBA" id="ARBA00022917"/>
    </source>
</evidence>
<evidence type="ECO:0000256" key="7">
    <source>
        <dbReference type="ARBA" id="ARBA00023146"/>
    </source>
</evidence>
<organism evidence="11">
    <name type="scientific">marine metagenome</name>
    <dbReference type="NCBI Taxonomy" id="408172"/>
    <lineage>
        <taxon>unclassified sequences</taxon>
        <taxon>metagenomes</taxon>
        <taxon>ecological metagenomes</taxon>
    </lineage>
</organism>
<dbReference type="GO" id="GO:0005829">
    <property type="term" value="C:cytosol"/>
    <property type="evidence" value="ECO:0007669"/>
    <property type="project" value="TreeGrafter"/>
</dbReference>
<dbReference type="Gene3D" id="3.40.50.620">
    <property type="entry name" value="HUPs"/>
    <property type="match status" value="1"/>
</dbReference>
<dbReference type="InterPro" id="IPR020059">
    <property type="entry name" value="Glu/Gln-tRNA-synth_Ib_codon-bd"/>
</dbReference>
<keyword evidence="3" id="KW-0436">Ligase</keyword>
<dbReference type="SUPFAM" id="SSF50715">
    <property type="entry name" value="Ribosomal protein L25-like"/>
    <property type="match status" value="1"/>
</dbReference>
<evidence type="ECO:0000256" key="4">
    <source>
        <dbReference type="ARBA" id="ARBA00022741"/>
    </source>
</evidence>
<dbReference type="PANTHER" id="PTHR43097:SF5">
    <property type="entry name" value="GLUTAMATE--TRNA LIGASE"/>
    <property type="match status" value="1"/>
</dbReference>